<feature type="compositionally biased region" description="Basic and acidic residues" evidence="1">
    <location>
        <begin position="209"/>
        <end position="219"/>
    </location>
</feature>
<dbReference type="OrthoDB" id="9797416at2"/>
<dbReference type="PANTHER" id="PTHR20371">
    <property type="entry name" value="ENOLASE-PHOSPHATASE E1"/>
    <property type="match status" value="1"/>
</dbReference>
<dbReference type="Gene3D" id="1.10.720.60">
    <property type="match status" value="1"/>
</dbReference>
<dbReference type="Proteomes" id="UP000189177">
    <property type="component" value="Unassembled WGS sequence"/>
</dbReference>
<protein>
    <submittedName>
        <fullName evidence="2">Enolase</fullName>
    </submittedName>
</protein>
<comment type="caution">
    <text evidence="2">The sequence shown here is derived from an EMBL/GenBank/DDBJ whole genome shotgun (WGS) entry which is preliminary data.</text>
</comment>
<dbReference type="AlphaFoldDB" id="A0A1V3A009"/>
<dbReference type="EMBL" id="MUZR01000011">
    <property type="protein sequence ID" value="OOC10671.1"/>
    <property type="molecule type" value="Genomic_DNA"/>
</dbReference>
<keyword evidence="3" id="KW-1185">Reference proteome</keyword>
<feature type="region of interest" description="Disordered" evidence="1">
    <location>
        <begin position="199"/>
        <end position="222"/>
    </location>
</feature>
<accession>A0A1V3A009</accession>
<reference evidence="2 3" key="1">
    <citation type="submission" date="2017-02" db="EMBL/GenBank/DDBJ databases">
        <title>Genomic diversity within the haloalkaliphilic genus Thioalkalivibrio.</title>
        <authorList>
            <person name="Ahn A.-C."/>
            <person name="Meier-Kolthoff J."/>
            <person name="Overmars L."/>
            <person name="Richter M."/>
            <person name="Woyke T."/>
            <person name="Sorokin D.Y."/>
            <person name="Muyzer G."/>
        </authorList>
    </citation>
    <scope>NUCLEOTIDE SEQUENCE [LARGE SCALE GENOMIC DNA]</scope>
    <source>
        <strain evidence="2 3">HL17</strain>
    </source>
</reference>
<dbReference type="SUPFAM" id="SSF56784">
    <property type="entry name" value="HAD-like"/>
    <property type="match status" value="1"/>
</dbReference>
<proteinExistence type="predicted"/>
<dbReference type="InterPro" id="IPR023214">
    <property type="entry name" value="HAD_sf"/>
</dbReference>
<dbReference type="RefSeq" id="WP_077243871.1">
    <property type="nucleotide sequence ID" value="NZ_MUZR01000011.1"/>
</dbReference>
<evidence type="ECO:0000256" key="1">
    <source>
        <dbReference type="SAM" id="MobiDB-lite"/>
    </source>
</evidence>
<organism evidence="2 3">
    <name type="scientific">Thioalkalivibrio halophilus</name>
    <dbReference type="NCBI Taxonomy" id="252474"/>
    <lineage>
        <taxon>Bacteria</taxon>
        <taxon>Pseudomonadati</taxon>
        <taxon>Pseudomonadota</taxon>
        <taxon>Gammaproteobacteria</taxon>
        <taxon>Chromatiales</taxon>
        <taxon>Ectothiorhodospiraceae</taxon>
        <taxon>Thioalkalivibrio</taxon>
    </lineage>
</organism>
<dbReference type="STRING" id="252474.B1A74_04360"/>
<name>A0A1V3A009_9GAMM</name>
<gene>
    <name evidence="2" type="ORF">B1A74_04360</name>
</gene>
<dbReference type="PANTHER" id="PTHR20371:SF1">
    <property type="entry name" value="ENOLASE-PHOSPHATASE E1"/>
    <property type="match status" value="1"/>
</dbReference>
<sequence>MTPAPQAIVLAFEGVLAPADVLAETLEPRAREELGPFLEQHADDPLVKRTLADLRAYAGRDLDDAELRVRIDSWMRAGQDISPLRQLQGLIWTEILEQGGLRPELDADTVAALNRLVDAGIALYSFGATPVTTQREWLRRGPDRNFEARLAGYFDTRLGGRRDAGSFGRLVAETGLQADQVLVLSPDRRQLDAARQGWLRTARPAPEPDAGHADPDGEPHPALSLNALAERWGTAA</sequence>
<dbReference type="GO" id="GO:0043874">
    <property type="term" value="F:acireductone synthase activity"/>
    <property type="evidence" value="ECO:0007669"/>
    <property type="project" value="TreeGrafter"/>
</dbReference>
<evidence type="ECO:0000313" key="2">
    <source>
        <dbReference type="EMBL" id="OOC10671.1"/>
    </source>
</evidence>
<dbReference type="GO" id="GO:0019509">
    <property type="term" value="P:L-methionine salvage from methylthioadenosine"/>
    <property type="evidence" value="ECO:0007669"/>
    <property type="project" value="TreeGrafter"/>
</dbReference>
<evidence type="ECO:0000313" key="3">
    <source>
        <dbReference type="Proteomes" id="UP000189177"/>
    </source>
</evidence>
<dbReference type="Gene3D" id="3.40.50.1000">
    <property type="entry name" value="HAD superfamily/HAD-like"/>
    <property type="match status" value="1"/>
</dbReference>
<dbReference type="InterPro" id="IPR036412">
    <property type="entry name" value="HAD-like_sf"/>
</dbReference>